<organism evidence="10">
    <name type="scientific">freshwater metagenome</name>
    <dbReference type="NCBI Taxonomy" id="449393"/>
    <lineage>
        <taxon>unclassified sequences</taxon>
        <taxon>metagenomes</taxon>
        <taxon>ecological metagenomes</taxon>
    </lineage>
</organism>
<dbReference type="GO" id="GO:0022857">
    <property type="term" value="F:transmembrane transporter activity"/>
    <property type="evidence" value="ECO:0007669"/>
    <property type="project" value="InterPro"/>
</dbReference>
<dbReference type="GO" id="GO:0043190">
    <property type="term" value="C:ATP-binding cassette (ABC) transporter complex"/>
    <property type="evidence" value="ECO:0007669"/>
    <property type="project" value="InterPro"/>
</dbReference>
<feature type="transmembrane region" description="Helical" evidence="8">
    <location>
        <begin position="12"/>
        <end position="43"/>
    </location>
</feature>
<accession>A0A6J6TS42</accession>
<keyword evidence="3" id="KW-1003">Cell membrane</keyword>
<dbReference type="Pfam" id="PF00528">
    <property type="entry name" value="BPD_transp_1"/>
    <property type="match status" value="1"/>
</dbReference>
<proteinExistence type="predicted"/>
<evidence type="ECO:0000256" key="1">
    <source>
        <dbReference type="ARBA" id="ARBA00004651"/>
    </source>
</evidence>
<dbReference type="PANTHER" id="PTHR30614">
    <property type="entry name" value="MEMBRANE COMPONENT OF AMINO ACID ABC TRANSPORTER"/>
    <property type="match status" value="1"/>
</dbReference>
<keyword evidence="5" id="KW-0029">Amino-acid transport</keyword>
<dbReference type="CDD" id="cd06261">
    <property type="entry name" value="TM_PBP2"/>
    <property type="match status" value="1"/>
</dbReference>
<feature type="domain" description="ABC transmembrane type-1" evidence="9">
    <location>
        <begin position="19"/>
        <end position="204"/>
    </location>
</feature>
<name>A0A6J6TS42_9ZZZZ</name>
<sequence>MLFNIDNAYSALGVLSLGLLMTIFLTIICGATSLVAGVFVALAKMSKRRWLRAITGSYVTIVRSTPLLVQLIFIYYALPFVGIRLNPLSAAYIGLSLNVTAYLSEVYRGGIEAVSKGQHDAAAALGMKSSVAMRRVIFPQALRTLIPTLGNYIVSLFKDTSLASVVTIQELMFKGQIIAAQNYDYMTIYAMVFLLYLAVGYPSIRFVTYLEKRMKNGYAVKKASKRKVGVAL</sequence>
<keyword evidence="6 8" id="KW-1133">Transmembrane helix</keyword>
<dbReference type="NCBIfam" id="TIGR01726">
    <property type="entry name" value="HEQRo_perm_3TM"/>
    <property type="match status" value="1"/>
</dbReference>
<protein>
    <submittedName>
        <fullName evidence="10">Unannotated protein</fullName>
    </submittedName>
</protein>
<evidence type="ECO:0000256" key="2">
    <source>
        <dbReference type="ARBA" id="ARBA00022448"/>
    </source>
</evidence>
<dbReference type="PROSITE" id="PS50928">
    <property type="entry name" value="ABC_TM1"/>
    <property type="match status" value="1"/>
</dbReference>
<feature type="transmembrane region" description="Helical" evidence="8">
    <location>
        <begin position="55"/>
        <end position="78"/>
    </location>
</feature>
<evidence type="ECO:0000256" key="6">
    <source>
        <dbReference type="ARBA" id="ARBA00022989"/>
    </source>
</evidence>
<evidence type="ECO:0000313" key="10">
    <source>
        <dbReference type="EMBL" id="CAB4750371.1"/>
    </source>
</evidence>
<dbReference type="AlphaFoldDB" id="A0A6J6TS42"/>
<keyword evidence="2" id="KW-0813">Transport</keyword>
<dbReference type="GO" id="GO:0006865">
    <property type="term" value="P:amino acid transport"/>
    <property type="evidence" value="ECO:0007669"/>
    <property type="project" value="UniProtKB-KW"/>
</dbReference>
<feature type="transmembrane region" description="Helical" evidence="8">
    <location>
        <begin position="188"/>
        <end position="207"/>
    </location>
</feature>
<evidence type="ECO:0000259" key="9">
    <source>
        <dbReference type="PROSITE" id="PS50928"/>
    </source>
</evidence>
<evidence type="ECO:0000256" key="3">
    <source>
        <dbReference type="ARBA" id="ARBA00022475"/>
    </source>
</evidence>
<evidence type="ECO:0000256" key="7">
    <source>
        <dbReference type="ARBA" id="ARBA00023136"/>
    </source>
</evidence>
<evidence type="ECO:0000256" key="8">
    <source>
        <dbReference type="SAM" id="Phobius"/>
    </source>
</evidence>
<dbReference type="InterPro" id="IPR043429">
    <property type="entry name" value="ArtM/GltK/GlnP/TcyL/YhdX-like"/>
</dbReference>
<keyword evidence="4 8" id="KW-0812">Transmembrane</keyword>
<evidence type="ECO:0000256" key="5">
    <source>
        <dbReference type="ARBA" id="ARBA00022970"/>
    </source>
</evidence>
<dbReference type="InterPro" id="IPR010065">
    <property type="entry name" value="AA_ABC_transptr_permease_3TM"/>
</dbReference>
<comment type="subcellular location">
    <subcellularLocation>
        <location evidence="1">Cell membrane</location>
        <topology evidence="1">Multi-pass membrane protein</topology>
    </subcellularLocation>
</comment>
<dbReference type="Gene3D" id="1.10.3720.10">
    <property type="entry name" value="MetI-like"/>
    <property type="match status" value="1"/>
</dbReference>
<dbReference type="InterPro" id="IPR035906">
    <property type="entry name" value="MetI-like_sf"/>
</dbReference>
<evidence type="ECO:0000256" key="4">
    <source>
        <dbReference type="ARBA" id="ARBA00022692"/>
    </source>
</evidence>
<dbReference type="PANTHER" id="PTHR30614:SF0">
    <property type="entry name" value="L-CYSTINE TRANSPORT SYSTEM PERMEASE PROTEIN TCYL"/>
    <property type="match status" value="1"/>
</dbReference>
<dbReference type="InterPro" id="IPR000515">
    <property type="entry name" value="MetI-like"/>
</dbReference>
<dbReference type="EMBL" id="CAEZZG010000004">
    <property type="protein sequence ID" value="CAB4750371.1"/>
    <property type="molecule type" value="Genomic_DNA"/>
</dbReference>
<keyword evidence="7 8" id="KW-0472">Membrane</keyword>
<dbReference type="SUPFAM" id="SSF161098">
    <property type="entry name" value="MetI-like"/>
    <property type="match status" value="1"/>
</dbReference>
<gene>
    <name evidence="10" type="ORF">UFOPK2844_00385</name>
</gene>
<reference evidence="10" key="1">
    <citation type="submission" date="2020-05" db="EMBL/GenBank/DDBJ databases">
        <authorList>
            <person name="Chiriac C."/>
            <person name="Salcher M."/>
            <person name="Ghai R."/>
            <person name="Kavagutti S V."/>
        </authorList>
    </citation>
    <scope>NUCLEOTIDE SEQUENCE</scope>
</reference>